<evidence type="ECO:0000313" key="2">
    <source>
        <dbReference type="Proteomes" id="UP000011864"/>
    </source>
</evidence>
<proteinExistence type="predicted"/>
<dbReference type="KEGG" id="gps:C427_2179"/>
<dbReference type="HOGENOM" id="CLU_2143444_0_0_6"/>
<dbReference type="Proteomes" id="UP000011864">
    <property type="component" value="Chromosome"/>
</dbReference>
<protein>
    <submittedName>
        <fullName evidence="1">Uncharacterized protein</fullName>
    </submittedName>
</protein>
<accession>M4RNU7</accession>
<dbReference type="PATRIC" id="fig|1129794.4.peg.2156"/>
<sequence>MKTGQLTNLSAEFAPPLGTTAGMTSSAKELAQWIIALHTNKLFDKSDSLKKLWEPNILVDGNAAGFNQLVNGYALGWPLIIRAEHFAVAPLGAQSFGFSYLSSRQFIDCGTD</sequence>
<dbReference type="EMBL" id="CP003837">
    <property type="protein sequence ID" value="AGH44288.1"/>
    <property type="molecule type" value="Genomic_DNA"/>
</dbReference>
<dbReference type="eggNOG" id="COG1680">
    <property type="taxonomic scope" value="Bacteria"/>
</dbReference>
<organism evidence="1 2">
    <name type="scientific">Paraglaciecola psychrophila 170</name>
    <dbReference type="NCBI Taxonomy" id="1129794"/>
    <lineage>
        <taxon>Bacteria</taxon>
        <taxon>Pseudomonadati</taxon>
        <taxon>Pseudomonadota</taxon>
        <taxon>Gammaproteobacteria</taxon>
        <taxon>Alteromonadales</taxon>
        <taxon>Alteromonadaceae</taxon>
        <taxon>Paraglaciecola</taxon>
    </lineage>
</organism>
<name>M4RNU7_9ALTE</name>
<dbReference type="STRING" id="1129794.C427_2179"/>
<evidence type="ECO:0000313" key="1">
    <source>
        <dbReference type="EMBL" id="AGH44288.1"/>
    </source>
</evidence>
<dbReference type="AlphaFoldDB" id="M4RNU7"/>
<dbReference type="SUPFAM" id="SSF56601">
    <property type="entry name" value="beta-lactamase/transpeptidase-like"/>
    <property type="match status" value="1"/>
</dbReference>
<gene>
    <name evidence="1" type="ORF">C427_2179</name>
</gene>
<dbReference type="Gene3D" id="3.40.710.10">
    <property type="entry name" value="DD-peptidase/beta-lactamase superfamily"/>
    <property type="match status" value="1"/>
</dbReference>
<dbReference type="InterPro" id="IPR012338">
    <property type="entry name" value="Beta-lactam/transpept-like"/>
</dbReference>
<reference evidence="1 2" key="1">
    <citation type="journal article" date="2013" name="Genome Announc.">
        <title>Complete Genome Sequence of Glaciecola psychrophila Strain 170T.</title>
        <authorList>
            <person name="Yin J."/>
            <person name="Chen J."/>
            <person name="Liu G."/>
            <person name="Yu Y."/>
            <person name="Song L."/>
            <person name="Wang X."/>
            <person name="Qu X."/>
        </authorList>
    </citation>
    <scope>NUCLEOTIDE SEQUENCE [LARGE SCALE GENOMIC DNA]</scope>
    <source>
        <strain evidence="1 2">170</strain>
    </source>
</reference>
<keyword evidence="2" id="KW-1185">Reference proteome</keyword>